<accession>D8TFW8</accession>
<evidence type="ECO:0000313" key="2">
    <source>
        <dbReference type="Proteomes" id="UP000001514"/>
    </source>
</evidence>
<dbReference type="AlphaFoldDB" id="D8TFW8"/>
<gene>
    <name evidence="1" type="ORF">SELMODRAFT_432405</name>
</gene>
<dbReference type="KEGG" id="smo:SELMODRAFT_432405"/>
<sequence length="182" mass="20666">MQVRQIFCDAAFGNWGAICHPRNEVAYRVIFEAHVHLEDARRMFLSLPRAKSWWWIQMMAAYAGYGKVAEASEIYNWMPQPAAHCHHRIPSLPSLLAKCIKVANLMPETTRHTITWTSIMDACTMVLSAVLTAFSAPVELRDMGLSVEHYCAAHTADEEQTLRDNAIPFVAMPGHRHSLTFR</sequence>
<dbReference type="EMBL" id="GL377867">
    <property type="protein sequence ID" value="EFJ04448.1"/>
    <property type="molecule type" value="Genomic_DNA"/>
</dbReference>
<dbReference type="InParanoid" id="D8TFW8"/>
<protein>
    <recommendedName>
        <fullName evidence="3">Pentatricopeptide repeat-containing protein</fullName>
    </recommendedName>
</protein>
<reference evidence="1 2" key="1">
    <citation type="journal article" date="2011" name="Science">
        <title>The Selaginella genome identifies genetic changes associated with the evolution of vascular plants.</title>
        <authorList>
            <person name="Banks J.A."/>
            <person name="Nishiyama T."/>
            <person name="Hasebe M."/>
            <person name="Bowman J.L."/>
            <person name="Gribskov M."/>
            <person name="dePamphilis C."/>
            <person name="Albert V.A."/>
            <person name="Aono N."/>
            <person name="Aoyama T."/>
            <person name="Ambrose B.A."/>
            <person name="Ashton N.W."/>
            <person name="Axtell M.J."/>
            <person name="Barker E."/>
            <person name="Barker M.S."/>
            <person name="Bennetzen J.L."/>
            <person name="Bonawitz N.D."/>
            <person name="Chapple C."/>
            <person name="Cheng C."/>
            <person name="Correa L.G."/>
            <person name="Dacre M."/>
            <person name="DeBarry J."/>
            <person name="Dreyer I."/>
            <person name="Elias M."/>
            <person name="Engstrom E.M."/>
            <person name="Estelle M."/>
            <person name="Feng L."/>
            <person name="Finet C."/>
            <person name="Floyd S.K."/>
            <person name="Frommer W.B."/>
            <person name="Fujita T."/>
            <person name="Gramzow L."/>
            <person name="Gutensohn M."/>
            <person name="Harholt J."/>
            <person name="Hattori M."/>
            <person name="Heyl A."/>
            <person name="Hirai T."/>
            <person name="Hiwatashi Y."/>
            <person name="Ishikawa M."/>
            <person name="Iwata M."/>
            <person name="Karol K.G."/>
            <person name="Koehler B."/>
            <person name="Kolukisaoglu U."/>
            <person name="Kubo M."/>
            <person name="Kurata T."/>
            <person name="Lalonde S."/>
            <person name="Li K."/>
            <person name="Li Y."/>
            <person name="Litt A."/>
            <person name="Lyons E."/>
            <person name="Manning G."/>
            <person name="Maruyama T."/>
            <person name="Michael T.P."/>
            <person name="Mikami K."/>
            <person name="Miyazaki S."/>
            <person name="Morinaga S."/>
            <person name="Murata T."/>
            <person name="Mueller-Roeber B."/>
            <person name="Nelson D.R."/>
            <person name="Obara M."/>
            <person name="Oguri Y."/>
            <person name="Olmstead R.G."/>
            <person name="Onodera N."/>
            <person name="Petersen B.L."/>
            <person name="Pils B."/>
            <person name="Prigge M."/>
            <person name="Rensing S.A."/>
            <person name="Riano-Pachon D.M."/>
            <person name="Roberts A.W."/>
            <person name="Sato Y."/>
            <person name="Scheller H.V."/>
            <person name="Schulz B."/>
            <person name="Schulz C."/>
            <person name="Shakirov E.V."/>
            <person name="Shibagaki N."/>
            <person name="Shinohara N."/>
            <person name="Shippen D.E."/>
            <person name="Soerensen I."/>
            <person name="Sotooka R."/>
            <person name="Sugimoto N."/>
            <person name="Sugita M."/>
            <person name="Sumikawa N."/>
            <person name="Tanurdzic M."/>
            <person name="Theissen G."/>
            <person name="Ulvskov P."/>
            <person name="Wakazuki S."/>
            <person name="Weng J.K."/>
            <person name="Willats W.W."/>
            <person name="Wipf D."/>
            <person name="Wolf P.G."/>
            <person name="Yang L."/>
            <person name="Zimmer A.D."/>
            <person name="Zhu Q."/>
            <person name="Mitros T."/>
            <person name="Hellsten U."/>
            <person name="Loque D."/>
            <person name="Otillar R."/>
            <person name="Salamov A."/>
            <person name="Schmutz J."/>
            <person name="Shapiro H."/>
            <person name="Lindquist E."/>
            <person name="Lucas S."/>
            <person name="Rokhsar D."/>
            <person name="Grigoriev I.V."/>
        </authorList>
    </citation>
    <scope>NUCLEOTIDE SEQUENCE [LARGE SCALE GENOMIC DNA]</scope>
</reference>
<evidence type="ECO:0000313" key="1">
    <source>
        <dbReference type="EMBL" id="EFJ04448.1"/>
    </source>
</evidence>
<dbReference type="Proteomes" id="UP000001514">
    <property type="component" value="Unassembled WGS sequence"/>
</dbReference>
<organism evidence="2">
    <name type="scientific">Selaginella moellendorffii</name>
    <name type="common">Spikemoss</name>
    <dbReference type="NCBI Taxonomy" id="88036"/>
    <lineage>
        <taxon>Eukaryota</taxon>
        <taxon>Viridiplantae</taxon>
        <taxon>Streptophyta</taxon>
        <taxon>Embryophyta</taxon>
        <taxon>Tracheophyta</taxon>
        <taxon>Lycopodiopsida</taxon>
        <taxon>Selaginellales</taxon>
        <taxon>Selaginellaceae</taxon>
        <taxon>Selaginella</taxon>
    </lineage>
</organism>
<proteinExistence type="predicted"/>
<dbReference type="Gramene" id="EFJ04448">
    <property type="protein sequence ID" value="EFJ04448"/>
    <property type="gene ID" value="SELMODRAFT_432405"/>
</dbReference>
<dbReference type="HOGENOM" id="CLU_1484440_0_0_1"/>
<name>D8TFW8_SELML</name>
<evidence type="ECO:0008006" key="3">
    <source>
        <dbReference type="Google" id="ProtNLM"/>
    </source>
</evidence>
<keyword evidence="2" id="KW-1185">Reference proteome</keyword>